<keyword evidence="1" id="KW-0812">Transmembrane</keyword>
<name>A0A0P9F427_9CHLR</name>
<sequence length="104" mass="11410">MTPNIPSATNSQTVYRLKYRPLLLLLVILLLALGIHALVRGSPLVLFLICLFNAGWMFACAQLLRIVISPSSIAYHNSGLYTIETSWANVTGILTLEFPLVGPI</sequence>
<evidence type="ECO:0000313" key="3">
    <source>
        <dbReference type="Proteomes" id="UP000050509"/>
    </source>
</evidence>
<evidence type="ECO:0000256" key="1">
    <source>
        <dbReference type="SAM" id="Phobius"/>
    </source>
</evidence>
<feature type="transmembrane region" description="Helical" evidence="1">
    <location>
        <begin position="45"/>
        <end position="68"/>
    </location>
</feature>
<dbReference type="EMBL" id="LJCR01000995">
    <property type="protein sequence ID" value="KPV51259.1"/>
    <property type="molecule type" value="Genomic_DNA"/>
</dbReference>
<keyword evidence="1" id="KW-0472">Membrane</keyword>
<gene>
    <name evidence="2" type="ORF">SE17_22255</name>
</gene>
<keyword evidence="3" id="KW-1185">Reference proteome</keyword>
<feature type="transmembrane region" description="Helical" evidence="1">
    <location>
        <begin position="21"/>
        <end position="39"/>
    </location>
</feature>
<reference evidence="2 3" key="1">
    <citation type="submission" date="2015-09" db="EMBL/GenBank/DDBJ databases">
        <title>Draft genome sequence of Kouleothrix aurantiaca JCM 19913.</title>
        <authorList>
            <person name="Hemp J."/>
        </authorList>
    </citation>
    <scope>NUCLEOTIDE SEQUENCE [LARGE SCALE GENOMIC DNA]</scope>
    <source>
        <strain evidence="2 3">COM-B</strain>
    </source>
</reference>
<comment type="caution">
    <text evidence="2">The sequence shown here is derived from an EMBL/GenBank/DDBJ whole genome shotgun (WGS) entry which is preliminary data.</text>
</comment>
<evidence type="ECO:0000313" key="2">
    <source>
        <dbReference type="EMBL" id="KPV51259.1"/>
    </source>
</evidence>
<protein>
    <submittedName>
        <fullName evidence="2">Uncharacterized protein</fullName>
    </submittedName>
</protein>
<dbReference type="AlphaFoldDB" id="A0A0P9F427"/>
<keyword evidence="1" id="KW-1133">Transmembrane helix</keyword>
<proteinExistence type="predicted"/>
<accession>A0A0P9F427</accession>
<organism evidence="2 3">
    <name type="scientific">Kouleothrix aurantiaca</name>
    <dbReference type="NCBI Taxonomy" id="186479"/>
    <lineage>
        <taxon>Bacteria</taxon>
        <taxon>Bacillati</taxon>
        <taxon>Chloroflexota</taxon>
        <taxon>Chloroflexia</taxon>
        <taxon>Chloroflexales</taxon>
        <taxon>Roseiflexineae</taxon>
        <taxon>Roseiflexaceae</taxon>
        <taxon>Kouleothrix</taxon>
    </lineage>
</organism>
<dbReference type="Proteomes" id="UP000050509">
    <property type="component" value="Unassembled WGS sequence"/>
</dbReference>